<dbReference type="InterPro" id="IPR011001">
    <property type="entry name" value="Saposin-like"/>
</dbReference>
<dbReference type="Gene3D" id="1.10.225.10">
    <property type="entry name" value="Saposin-like"/>
    <property type="match status" value="2"/>
</dbReference>
<evidence type="ECO:0000313" key="5">
    <source>
        <dbReference type="Proteomes" id="UP001292079"/>
    </source>
</evidence>
<evidence type="ECO:0000256" key="1">
    <source>
        <dbReference type="ARBA" id="ARBA00023157"/>
    </source>
</evidence>
<keyword evidence="2" id="KW-0732">Signal</keyword>
<accession>A0AAE2D3E5</accession>
<dbReference type="InterPro" id="IPR051428">
    <property type="entry name" value="Sphingo_Act-Surfact_Prot"/>
</dbReference>
<dbReference type="AlphaFoldDB" id="A0AAE2D3E5"/>
<gene>
    <name evidence="4" type="ORF">MN116_007352</name>
</gene>
<evidence type="ECO:0000313" key="4">
    <source>
        <dbReference type="EMBL" id="KAK4469841.1"/>
    </source>
</evidence>
<feature type="chain" id="PRO_5041970981" description="Saposin B-type domain-containing protein" evidence="2">
    <location>
        <begin position="23"/>
        <end position="228"/>
    </location>
</feature>
<organism evidence="4 5">
    <name type="scientific">Schistosoma mekongi</name>
    <name type="common">Parasitic worm</name>
    <dbReference type="NCBI Taxonomy" id="38744"/>
    <lineage>
        <taxon>Eukaryota</taxon>
        <taxon>Metazoa</taxon>
        <taxon>Spiralia</taxon>
        <taxon>Lophotrochozoa</taxon>
        <taxon>Platyhelminthes</taxon>
        <taxon>Trematoda</taxon>
        <taxon>Digenea</taxon>
        <taxon>Strigeidida</taxon>
        <taxon>Schistosomatoidea</taxon>
        <taxon>Schistosomatidae</taxon>
        <taxon>Schistosoma</taxon>
    </lineage>
</organism>
<name>A0AAE2D3E5_SCHME</name>
<dbReference type="PANTHER" id="PTHR11480">
    <property type="entry name" value="SAPOSIN-RELATED"/>
    <property type="match status" value="1"/>
</dbReference>
<dbReference type="PROSITE" id="PS50015">
    <property type="entry name" value="SAP_B"/>
    <property type="match status" value="2"/>
</dbReference>
<dbReference type="SUPFAM" id="SSF47862">
    <property type="entry name" value="Saposin"/>
    <property type="match status" value="2"/>
</dbReference>
<dbReference type="SMART" id="SM00741">
    <property type="entry name" value="SapB"/>
    <property type="match status" value="2"/>
</dbReference>
<evidence type="ECO:0000259" key="3">
    <source>
        <dbReference type="PROSITE" id="PS50015"/>
    </source>
</evidence>
<dbReference type="EMBL" id="JALJAT010000005">
    <property type="protein sequence ID" value="KAK4469841.1"/>
    <property type="molecule type" value="Genomic_DNA"/>
</dbReference>
<dbReference type="InterPro" id="IPR008139">
    <property type="entry name" value="SaposinB_dom"/>
</dbReference>
<proteinExistence type="predicted"/>
<protein>
    <recommendedName>
        <fullName evidence="3">Saposin B-type domain-containing protein</fullName>
    </recommendedName>
</protein>
<dbReference type="Proteomes" id="UP001292079">
    <property type="component" value="Unassembled WGS sequence"/>
</dbReference>
<comment type="caution">
    <text evidence="4">The sequence shown here is derived from an EMBL/GenBank/DDBJ whole genome shotgun (WGS) entry which is preliminary data.</text>
</comment>
<reference evidence="4" key="2">
    <citation type="journal article" date="2023" name="Infect Dis Poverty">
        <title>Chromosome-scale genome of the human blood fluke Schistosoma mekongi and its implications for public health.</title>
        <authorList>
            <person name="Zhou M."/>
            <person name="Xu L."/>
            <person name="Xu D."/>
            <person name="Chen W."/>
            <person name="Khan J."/>
            <person name="Hu Y."/>
            <person name="Huang H."/>
            <person name="Wei H."/>
            <person name="Zhang Y."/>
            <person name="Chusongsang P."/>
            <person name="Tanasarnprasert K."/>
            <person name="Hu X."/>
            <person name="Limpanont Y."/>
            <person name="Lv Z."/>
        </authorList>
    </citation>
    <scope>NUCLEOTIDE SEQUENCE</scope>
    <source>
        <strain evidence="4">LV_2022a</strain>
    </source>
</reference>
<keyword evidence="1" id="KW-1015">Disulfide bond</keyword>
<sequence length="228" mass="25692">MLYQLIVLSTLTVILNFNRIEASSAVTDYISHENKNNITYLKHTDNNVILSQILSNSSCFGCESAIWMAKTFVFGSKEFVHEHIEVTCTNMKMIYKPCKRILTEFLDYAYDLIYGYSSAELCALAGICSNPPVIDFCPLCLMSVAESKNILLSDAILTEIQSVFVHVCDYVRLEVQCSALLNEFYEDAIEVLKHVLEPNLACQLAGICNPNYVNKSNYIGNTENGHFH</sequence>
<feature type="signal peptide" evidence="2">
    <location>
        <begin position="1"/>
        <end position="22"/>
    </location>
</feature>
<reference evidence="4" key="1">
    <citation type="submission" date="2022-04" db="EMBL/GenBank/DDBJ databases">
        <authorList>
            <person name="Xu L."/>
            <person name="Lv Z."/>
        </authorList>
    </citation>
    <scope>NUCLEOTIDE SEQUENCE</scope>
    <source>
        <strain evidence="4">LV_2022a</strain>
    </source>
</reference>
<evidence type="ECO:0000256" key="2">
    <source>
        <dbReference type="SAM" id="SignalP"/>
    </source>
</evidence>
<feature type="domain" description="Saposin B-type" evidence="3">
    <location>
        <begin position="133"/>
        <end position="212"/>
    </location>
</feature>
<feature type="domain" description="Saposin B-type" evidence="3">
    <location>
        <begin position="55"/>
        <end position="132"/>
    </location>
</feature>
<keyword evidence="5" id="KW-1185">Reference proteome</keyword>